<protein>
    <submittedName>
        <fullName evidence="2">Uncharacterized protein</fullName>
    </submittedName>
</protein>
<evidence type="ECO:0000313" key="3">
    <source>
        <dbReference type="Proteomes" id="UP001163798"/>
    </source>
</evidence>
<evidence type="ECO:0000313" key="2">
    <source>
        <dbReference type="EMBL" id="KAJ3779824.1"/>
    </source>
</evidence>
<dbReference type="Proteomes" id="UP001163798">
    <property type="component" value="Unassembled WGS sequence"/>
</dbReference>
<accession>A0AA38NIX2</accession>
<sequence length="104" mass="11629">MAMAMMTTATATTPSPTLPSEPEPEPHLRESSTIPNRTAHLTKAFTGSPLRSLPIHIQLPHMFLPTHKCDDDTLWTRRVWAVSVYRGQNGVEVGDDDDGWGYER</sequence>
<reference evidence="2" key="1">
    <citation type="submission" date="2022-08" db="EMBL/GenBank/DDBJ databases">
        <authorList>
            <consortium name="DOE Joint Genome Institute"/>
            <person name="Min B."/>
            <person name="Riley R."/>
            <person name="Sierra-Patev S."/>
            <person name="Naranjo-Ortiz M."/>
            <person name="Looney B."/>
            <person name="Konkel Z."/>
            <person name="Slot J.C."/>
            <person name="Sakamoto Y."/>
            <person name="Steenwyk J.L."/>
            <person name="Rokas A."/>
            <person name="Carro J."/>
            <person name="Camarero S."/>
            <person name="Ferreira P."/>
            <person name="Molpeceres G."/>
            <person name="Ruiz-Duenas F.J."/>
            <person name="Serrano A."/>
            <person name="Henrissat B."/>
            <person name="Drula E."/>
            <person name="Hughes K.W."/>
            <person name="Mata J.L."/>
            <person name="Ishikawa N.K."/>
            <person name="Vargas-Isla R."/>
            <person name="Ushijima S."/>
            <person name="Smith C.A."/>
            <person name="Ahrendt S."/>
            <person name="Andreopoulos W."/>
            <person name="He G."/>
            <person name="Labutti K."/>
            <person name="Lipzen A."/>
            <person name="Ng V."/>
            <person name="Sandor L."/>
            <person name="Barry K."/>
            <person name="Martinez A.T."/>
            <person name="Xiao Y."/>
            <person name="Gibbons J.G."/>
            <person name="Terashima K."/>
            <person name="Hibbett D.S."/>
            <person name="Grigoriev I.V."/>
        </authorList>
    </citation>
    <scope>NUCLEOTIDE SEQUENCE</scope>
    <source>
        <strain evidence="2">TFB10291</strain>
    </source>
</reference>
<proteinExistence type="predicted"/>
<feature type="region of interest" description="Disordered" evidence="1">
    <location>
        <begin position="1"/>
        <end position="33"/>
    </location>
</feature>
<evidence type="ECO:0000256" key="1">
    <source>
        <dbReference type="SAM" id="MobiDB-lite"/>
    </source>
</evidence>
<keyword evidence="3" id="KW-1185">Reference proteome</keyword>
<comment type="caution">
    <text evidence="2">The sequence shown here is derived from an EMBL/GenBank/DDBJ whole genome shotgun (WGS) entry which is preliminary data.</text>
</comment>
<name>A0AA38NIX2_9AGAR</name>
<organism evidence="2 3">
    <name type="scientific">Lentinula aff. detonsa</name>
    <dbReference type="NCBI Taxonomy" id="2804958"/>
    <lineage>
        <taxon>Eukaryota</taxon>
        <taxon>Fungi</taxon>
        <taxon>Dikarya</taxon>
        <taxon>Basidiomycota</taxon>
        <taxon>Agaricomycotina</taxon>
        <taxon>Agaricomycetes</taxon>
        <taxon>Agaricomycetidae</taxon>
        <taxon>Agaricales</taxon>
        <taxon>Marasmiineae</taxon>
        <taxon>Omphalotaceae</taxon>
        <taxon>Lentinula</taxon>
    </lineage>
</organism>
<dbReference type="AlphaFoldDB" id="A0AA38NIX2"/>
<feature type="compositionally biased region" description="Low complexity" evidence="1">
    <location>
        <begin position="1"/>
        <end position="15"/>
    </location>
</feature>
<gene>
    <name evidence="2" type="ORF">GGU10DRAFT_381702</name>
</gene>
<dbReference type="EMBL" id="MU794173">
    <property type="protein sequence ID" value="KAJ3779824.1"/>
    <property type="molecule type" value="Genomic_DNA"/>
</dbReference>